<feature type="domain" description="GRAM" evidence="3">
    <location>
        <begin position="94"/>
        <end position="161"/>
    </location>
</feature>
<dbReference type="CDD" id="cd13220">
    <property type="entry name" value="PH-GRAM_GRAMDC"/>
    <property type="match status" value="1"/>
</dbReference>
<keyword evidence="2" id="KW-0812">Transmembrane</keyword>
<reference evidence="4" key="1">
    <citation type="submission" date="2021-01" db="EMBL/GenBank/DDBJ databases">
        <authorList>
            <person name="Zahm M."/>
            <person name="Roques C."/>
            <person name="Cabau C."/>
            <person name="Klopp C."/>
            <person name="Donnadieu C."/>
            <person name="Jouanno E."/>
            <person name="Lampietro C."/>
            <person name="Louis A."/>
            <person name="Herpin A."/>
            <person name="Echchiki A."/>
            <person name="Berthelot C."/>
            <person name="Parey E."/>
            <person name="Roest-Crollius H."/>
            <person name="Braasch I."/>
            <person name="Postlethwait J."/>
            <person name="Bobe J."/>
            <person name="Montfort J."/>
            <person name="Bouchez O."/>
            <person name="Begum T."/>
            <person name="Mejri S."/>
            <person name="Adams A."/>
            <person name="Chen W.-J."/>
            <person name="Guiguen Y."/>
        </authorList>
    </citation>
    <scope>NUCLEOTIDE SEQUENCE</scope>
    <source>
        <strain evidence="4">YG-15Mar2019-1</strain>
        <tissue evidence="4">Brain</tissue>
    </source>
</reference>
<dbReference type="Proteomes" id="UP001046870">
    <property type="component" value="Chromosome 22"/>
</dbReference>
<organism evidence="4 5">
    <name type="scientific">Megalops atlanticus</name>
    <name type="common">Tarpon</name>
    <name type="synonym">Clupea gigantea</name>
    <dbReference type="NCBI Taxonomy" id="7932"/>
    <lineage>
        <taxon>Eukaryota</taxon>
        <taxon>Metazoa</taxon>
        <taxon>Chordata</taxon>
        <taxon>Craniata</taxon>
        <taxon>Vertebrata</taxon>
        <taxon>Euteleostomi</taxon>
        <taxon>Actinopterygii</taxon>
        <taxon>Neopterygii</taxon>
        <taxon>Teleostei</taxon>
        <taxon>Elopiformes</taxon>
        <taxon>Megalopidae</taxon>
        <taxon>Megalops</taxon>
    </lineage>
</organism>
<accession>A0A9D3T1M0</accession>
<dbReference type="InterPro" id="IPR011993">
    <property type="entry name" value="PH-like_dom_sf"/>
</dbReference>
<evidence type="ECO:0000313" key="4">
    <source>
        <dbReference type="EMBL" id="KAG7456894.1"/>
    </source>
</evidence>
<feature type="transmembrane region" description="Helical" evidence="2">
    <location>
        <begin position="306"/>
        <end position="327"/>
    </location>
</feature>
<evidence type="ECO:0000256" key="2">
    <source>
        <dbReference type="SAM" id="Phobius"/>
    </source>
</evidence>
<name>A0A9D3T1M0_MEGAT</name>
<feature type="compositionally biased region" description="Polar residues" evidence="1">
    <location>
        <begin position="207"/>
        <end position="219"/>
    </location>
</feature>
<keyword evidence="2" id="KW-1133">Transmembrane helix</keyword>
<dbReference type="InterPro" id="IPR004182">
    <property type="entry name" value="GRAM"/>
</dbReference>
<dbReference type="Pfam" id="PF02893">
    <property type="entry name" value="GRAM"/>
    <property type="match status" value="1"/>
</dbReference>
<dbReference type="Gene3D" id="2.30.29.30">
    <property type="entry name" value="Pleckstrin-homology domain (PH domain)/Phosphotyrosine-binding domain (PTB)"/>
    <property type="match status" value="1"/>
</dbReference>
<gene>
    <name evidence="4" type="ORF">MATL_G00240750</name>
</gene>
<sequence length="354" mass="39751">MSLQSGSFRKFSLDSCYHTVEGGGLSGRLRKGKSKERFELRKAQSLEEAQLEIQELGKSLNKQQTSLRSPTIEETVFERPEGAVSRNSFIKHNKTFHKLFRDIPESEELTYAFTCTLQKTVLYHGKLFVTENYVCFHSSALLKQTKVVIHAASVQSVKKQNTARVVPNALSIHTQEGEKFLFVSLRNREACYKLLCTICPNVEEESGQSSPVLSSAENSFDQEKDANSSHSSLEDGFDVKDPIDQLDSPLPKLTRNERPHGNSSSSIDRDPEDSSAEEQTGHSWIWAITDKVRSLLILRETSNLNLLLFIYLLLVLLLLLSSGYIGLRIVALEEQLSSMGALPEFTLQSGYKDT</sequence>
<protein>
    <recommendedName>
        <fullName evidence="3">GRAM domain-containing protein</fullName>
    </recommendedName>
</protein>
<dbReference type="InterPro" id="IPR052633">
    <property type="entry name" value="GRAM_domain_protein_2B"/>
</dbReference>
<dbReference type="SMART" id="SM00568">
    <property type="entry name" value="GRAM"/>
    <property type="match status" value="1"/>
</dbReference>
<keyword evidence="2" id="KW-0472">Membrane</keyword>
<dbReference type="EMBL" id="JAFDVH010000022">
    <property type="protein sequence ID" value="KAG7456894.1"/>
    <property type="molecule type" value="Genomic_DNA"/>
</dbReference>
<evidence type="ECO:0000259" key="3">
    <source>
        <dbReference type="SMART" id="SM00568"/>
    </source>
</evidence>
<dbReference type="PANTHER" id="PTHR46645:SF1">
    <property type="entry name" value="GRAM DOMAIN-CONTAINING PROTEIN"/>
    <property type="match status" value="1"/>
</dbReference>
<feature type="region of interest" description="Disordered" evidence="1">
    <location>
        <begin position="204"/>
        <end position="278"/>
    </location>
</feature>
<dbReference type="AlphaFoldDB" id="A0A9D3T1M0"/>
<dbReference type="OrthoDB" id="2162691at2759"/>
<comment type="caution">
    <text evidence="4">The sequence shown here is derived from an EMBL/GenBank/DDBJ whole genome shotgun (WGS) entry which is preliminary data.</text>
</comment>
<dbReference type="PANTHER" id="PTHR46645">
    <property type="entry name" value="GRAM DOMAIN-CONTAINING PROTEIN 2B-RELATED"/>
    <property type="match status" value="1"/>
</dbReference>
<keyword evidence="5" id="KW-1185">Reference proteome</keyword>
<evidence type="ECO:0000256" key="1">
    <source>
        <dbReference type="SAM" id="MobiDB-lite"/>
    </source>
</evidence>
<evidence type="ECO:0000313" key="5">
    <source>
        <dbReference type="Proteomes" id="UP001046870"/>
    </source>
</evidence>
<proteinExistence type="predicted"/>